<dbReference type="EMBL" id="SMKX01000005">
    <property type="protein sequence ID" value="TDD62684.1"/>
    <property type="molecule type" value="Genomic_DNA"/>
</dbReference>
<dbReference type="Gene3D" id="3.40.190.10">
    <property type="entry name" value="Periplasmic binding protein-like II"/>
    <property type="match status" value="2"/>
</dbReference>
<reference evidence="5 6" key="1">
    <citation type="submission" date="2019-03" db="EMBL/GenBank/DDBJ databases">
        <title>Draft genome sequences of novel Actinobacteria.</title>
        <authorList>
            <person name="Sahin N."/>
            <person name="Ay H."/>
            <person name="Saygin H."/>
        </authorList>
    </citation>
    <scope>NUCLEOTIDE SEQUENCE [LARGE SCALE GENOMIC DNA]</scope>
    <source>
        <strain evidence="5 6">JCM 13523</strain>
    </source>
</reference>
<dbReference type="OrthoDB" id="8717159at2"/>
<dbReference type="PANTHER" id="PTHR30118">
    <property type="entry name" value="HTH-TYPE TRANSCRIPTIONAL REGULATOR LEUO-RELATED"/>
    <property type="match status" value="1"/>
</dbReference>
<proteinExistence type="predicted"/>
<accession>A0A4R4ZWN4</accession>
<dbReference type="InterPro" id="IPR050389">
    <property type="entry name" value="LysR-type_TF"/>
</dbReference>
<name>A0A4R4ZWN4_9ACTN</name>
<comment type="caution">
    <text evidence="5">The sequence shown here is derived from an EMBL/GenBank/DDBJ whole genome shotgun (WGS) entry which is preliminary data.</text>
</comment>
<dbReference type="GO" id="GO:0006355">
    <property type="term" value="P:regulation of DNA-templated transcription"/>
    <property type="evidence" value="ECO:0007669"/>
    <property type="project" value="InterPro"/>
</dbReference>
<keyword evidence="2" id="KW-0238">DNA-binding</keyword>
<dbReference type="Proteomes" id="UP000295124">
    <property type="component" value="Unassembled WGS sequence"/>
</dbReference>
<dbReference type="CDD" id="cd08417">
    <property type="entry name" value="PBP2_Nitroaromatics_like"/>
    <property type="match status" value="1"/>
</dbReference>
<dbReference type="InterPro" id="IPR037402">
    <property type="entry name" value="YidZ_PBP2"/>
</dbReference>
<keyword evidence="6" id="KW-1185">Reference proteome</keyword>
<dbReference type="InterPro" id="IPR005119">
    <property type="entry name" value="LysR_subst-bd"/>
</dbReference>
<keyword evidence="3" id="KW-0804">Transcription</keyword>
<dbReference type="Pfam" id="PF03466">
    <property type="entry name" value="LysR_substrate"/>
    <property type="match status" value="1"/>
</dbReference>
<organism evidence="5 6">
    <name type="scientific">Kribbella antibiotica</name>
    <dbReference type="NCBI Taxonomy" id="190195"/>
    <lineage>
        <taxon>Bacteria</taxon>
        <taxon>Bacillati</taxon>
        <taxon>Actinomycetota</taxon>
        <taxon>Actinomycetes</taxon>
        <taxon>Propionibacteriales</taxon>
        <taxon>Kribbellaceae</taxon>
        <taxon>Kribbella</taxon>
    </lineage>
</organism>
<feature type="domain" description="LysR substrate-binding" evidence="4">
    <location>
        <begin position="19"/>
        <end position="214"/>
    </location>
</feature>
<evidence type="ECO:0000259" key="4">
    <source>
        <dbReference type="Pfam" id="PF03466"/>
    </source>
</evidence>
<evidence type="ECO:0000313" key="6">
    <source>
        <dbReference type="Proteomes" id="UP000295124"/>
    </source>
</evidence>
<dbReference type="RefSeq" id="WP_132165035.1">
    <property type="nucleotide sequence ID" value="NZ_SMKX01000005.1"/>
</dbReference>
<evidence type="ECO:0000313" key="5">
    <source>
        <dbReference type="EMBL" id="TDD62684.1"/>
    </source>
</evidence>
<dbReference type="SUPFAM" id="SSF53850">
    <property type="entry name" value="Periplasmic binding protein-like II"/>
    <property type="match status" value="1"/>
</dbReference>
<evidence type="ECO:0000256" key="1">
    <source>
        <dbReference type="ARBA" id="ARBA00023015"/>
    </source>
</evidence>
<dbReference type="PANTHER" id="PTHR30118:SF6">
    <property type="entry name" value="HTH-TYPE TRANSCRIPTIONAL REGULATOR LEUO"/>
    <property type="match status" value="1"/>
</dbReference>
<protein>
    <recommendedName>
        <fullName evidence="4">LysR substrate-binding domain-containing protein</fullName>
    </recommendedName>
</protein>
<keyword evidence="1" id="KW-0805">Transcription regulation</keyword>
<dbReference type="AlphaFoldDB" id="A0A4R4ZWN4"/>
<gene>
    <name evidence="5" type="ORF">E1263_02920</name>
</gene>
<evidence type="ECO:0000256" key="2">
    <source>
        <dbReference type="ARBA" id="ARBA00023125"/>
    </source>
</evidence>
<dbReference type="GO" id="GO:0003677">
    <property type="term" value="F:DNA binding"/>
    <property type="evidence" value="ECO:0007669"/>
    <property type="project" value="UniProtKB-KW"/>
</dbReference>
<sequence length="221" mass="24592">MLTAARTFDPESADRTFLVIASDYVTKILLHPLMAELTETAPQVGLTVESLRSDVVESLRTRRCDLAFWPLPHATKELLNFPHQLVITDEFVVVADGKRPADPEPLSPEDLAAQPAVLVSGPVGNRPMVDLRLGEQGLRQNAAMTVESFGLALQSVVGTNMLTVTQRRLFEEMGPGLGLREVPTTAQLPKLSLGMFWHPRHVQWPAHQWLREHVIRIADKL</sequence>
<evidence type="ECO:0000256" key="3">
    <source>
        <dbReference type="ARBA" id="ARBA00023163"/>
    </source>
</evidence>